<dbReference type="PANTHER" id="PTHR36112:SF1">
    <property type="entry name" value="RIBOSOMAL RNA SMALL SUBUNIT METHYLTRANSFERASE J"/>
    <property type="match status" value="1"/>
</dbReference>
<proteinExistence type="predicted"/>
<keyword evidence="2" id="KW-1185">Reference proteome</keyword>
<evidence type="ECO:0000313" key="2">
    <source>
        <dbReference type="Proteomes" id="UP000074108"/>
    </source>
</evidence>
<dbReference type="RefSeq" id="WP_059351043.1">
    <property type="nucleotide sequence ID" value="NZ_LDYG01000028.1"/>
</dbReference>
<dbReference type="InterPro" id="IPR029063">
    <property type="entry name" value="SAM-dependent_MTases_sf"/>
</dbReference>
<dbReference type="Gene3D" id="3.40.50.150">
    <property type="entry name" value="Vaccinia Virus protein VP39"/>
    <property type="match status" value="1"/>
</dbReference>
<dbReference type="AlphaFoldDB" id="A0A147K8N7"/>
<organism evidence="1 2">
    <name type="scientific">Bacillus coahuilensis p1.1.43</name>
    <dbReference type="NCBI Taxonomy" id="1150625"/>
    <lineage>
        <taxon>Bacteria</taxon>
        <taxon>Bacillati</taxon>
        <taxon>Bacillota</taxon>
        <taxon>Bacilli</taxon>
        <taxon>Bacillales</taxon>
        <taxon>Bacillaceae</taxon>
        <taxon>Bacillus</taxon>
    </lineage>
</organism>
<sequence>MLVTTAGRVKDSTIKNALHLSKELGSTYINRNKQSVEKLHESYQQDILVVGIERIELYPLKGGHLFFHPNLAMLRIKRLLQQHKDAFLEATQLNAGDNFLDCTLGLGSDSIVASYATTASGKVVALEVDKRISTVVEHGLNYWESSLPDLTEAMRRIEVVNAHHLAYLKSQPSNAFEVIYFDPMFDESISGSNGISAIKMLAHYESLDLETIKEARRVAKKRVVLKDHFRSLRFKYLGFTQLKRKSAEFHYGYIDLI</sequence>
<dbReference type="GO" id="GO:0008990">
    <property type="term" value="F:rRNA (guanine-N2-)-methyltransferase activity"/>
    <property type="evidence" value="ECO:0007669"/>
    <property type="project" value="InterPro"/>
</dbReference>
<evidence type="ECO:0000313" key="1">
    <source>
        <dbReference type="EMBL" id="KUP06497.1"/>
    </source>
</evidence>
<dbReference type="Pfam" id="PF04445">
    <property type="entry name" value="SAM_MT"/>
    <property type="match status" value="1"/>
</dbReference>
<dbReference type="Proteomes" id="UP000074108">
    <property type="component" value="Unassembled WGS sequence"/>
</dbReference>
<dbReference type="EMBL" id="LDYG01000028">
    <property type="protein sequence ID" value="KUP06497.1"/>
    <property type="molecule type" value="Genomic_DNA"/>
</dbReference>
<dbReference type="PATRIC" id="fig|1150625.3.peg.1733"/>
<reference evidence="1 2" key="1">
    <citation type="journal article" date="2016" name="Front. Microbiol.">
        <title>Microevolution Analysis of Bacillus coahuilensis Unveils Differences in Phosphorus Acquisition Strategies and Their Regulation.</title>
        <authorList>
            <person name="Gomez-Lunar Z."/>
            <person name="Hernandez-Gonzalez I."/>
            <person name="Rodriguez-Torres M.D."/>
            <person name="Souza V."/>
            <person name="Olmedo-Alvarez G."/>
        </authorList>
    </citation>
    <scope>NUCLEOTIDE SEQUENCE [LARGE SCALE GENOMIC DNA]</scope>
    <source>
        <strain evidence="2">p1.1.43</strain>
    </source>
</reference>
<comment type="caution">
    <text evidence="1">The sequence shown here is derived from an EMBL/GenBank/DDBJ whole genome shotgun (WGS) entry which is preliminary data.</text>
</comment>
<dbReference type="SUPFAM" id="SSF53335">
    <property type="entry name" value="S-adenosyl-L-methionine-dependent methyltransferases"/>
    <property type="match status" value="1"/>
</dbReference>
<dbReference type="STRING" id="1150625.Q75_08190"/>
<dbReference type="PANTHER" id="PTHR36112">
    <property type="entry name" value="RIBOSOMAL RNA SMALL SUBUNIT METHYLTRANSFERASE J"/>
    <property type="match status" value="1"/>
</dbReference>
<name>A0A147K8N7_9BACI</name>
<dbReference type="OrthoDB" id="1653798at2"/>
<dbReference type="InterPro" id="IPR007536">
    <property type="entry name" value="16SrRNA_methylTrfase_J"/>
</dbReference>
<evidence type="ECO:0008006" key="3">
    <source>
        <dbReference type="Google" id="ProtNLM"/>
    </source>
</evidence>
<gene>
    <name evidence="1" type="ORF">Q75_08190</name>
</gene>
<accession>A0A147K8N7</accession>
<protein>
    <recommendedName>
        <fullName evidence="3">Protein-L-IsoD(D-D) O-methyltransferase</fullName>
    </recommendedName>
</protein>